<evidence type="ECO:0000256" key="2">
    <source>
        <dbReference type="SAM" id="Coils"/>
    </source>
</evidence>
<dbReference type="EMBL" id="CM017887">
    <property type="protein sequence ID" value="KAG1371628.1"/>
    <property type="molecule type" value="Genomic_DNA"/>
</dbReference>
<evidence type="ECO:0000313" key="5">
    <source>
        <dbReference type="EMBL" id="KAG1371628.1"/>
    </source>
</evidence>
<evidence type="ECO:0000256" key="1">
    <source>
        <dbReference type="ARBA" id="ARBA00023054"/>
    </source>
</evidence>
<dbReference type="InterPro" id="IPR056889">
    <property type="entry name" value="NET2A-D/KIP1-like_C"/>
</dbReference>
<accession>A0A8K0NE45</accession>
<feature type="compositionally biased region" description="Basic and acidic residues" evidence="3">
    <location>
        <begin position="106"/>
        <end position="115"/>
    </location>
</feature>
<dbReference type="Pfam" id="PF07765">
    <property type="entry name" value="KIP1"/>
    <property type="match status" value="1"/>
</dbReference>
<feature type="region of interest" description="Disordered" evidence="3">
    <location>
        <begin position="101"/>
        <end position="131"/>
    </location>
</feature>
<dbReference type="InterPro" id="IPR056888">
    <property type="entry name" value="NET2A-D/KIP1-like_dom"/>
</dbReference>
<comment type="caution">
    <text evidence="5">The sequence shown here is derived from an EMBL/GenBank/DDBJ whole genome shotgun (WGS) entry which is preliminary data.</text>
</comment>
<dbReference type="PROSITE" id="PS51774">
    <property type="entry name" value="NAB"/>
    <property type="match status" value="1"/>
</dbReference>
<keyword evidence="6" id="KW-1185">Reference proteome</keyword>
<feature type="coiled-coil region" evidence="2">
    <location>
        <begin position="541"/>
        <end position="596"/>
    </location>
</feature>
<gene>
    <name evidence="5" type="ORF">COCNU_16G007220</name>
</gene>
<dbReference type="Pfam" id="PF24918">
    <property type="entry name" value="NET2A_C"/>
    <property type="match status" value="1"/>
</dbReference>
<feature type="domain" description="NAB" evidence="4">
    <location>
        <begin position="1"/>
        <end position="58"/>
    </location>
</feature>
<evidence type="ECO:0000259" key="4">
    <source>
        <dbReference type="PROSITE" id="PS51774"/>
    </source>
</evidence>
<evidence type="ECO:0000313" key="6">
    <source>
        <dbReference type="Proteomes" id="UP000797356"/>
    </source>
</evidence>
<protein>
    <submittedName>
        <fullName evidence="5">Protein NETWORKED 2A</fullName>
    </submittedName>
</protein>
<dbReference type="InterPro" id="IPR011684">
    <property type="entry name" value="NAB"/>
</dbReference>
<reference evidence="5" key="2">
    <citation type="submission" date="2019-07" db="EMBL/GenBank/DDBJ databases">
        <authorList>
            <person name="Yang Y."/>
            <person name="Bocs S."/>
            <person name="Baudouin L."/>
        </authorList>
    </citation>
    <scope>NUCLEOTIDE SEQUENCE</scope>
    <source>
        <tissue evidence="5">Spear leaf of Hainan Tall coconut</tissue>
    </source>
</reference>
<dbReference type="PANTHER" id="PTHR31631:SF0">
    <property type="entry name" value="PROTEIN NETWORKED 2D"/>
    <property type="match status" value="1"/>
</dbReference>
<dbReference type="PANTHER" id="PTHR31631">
    <property type="entry name" value="PROTEIN NETWORKED 2D"/>
    <property type="match status" value="1"/>
</dbReference>
<keyword evidence="1 2" id="KW-0175">Coiled coil</keyword>
<dbReference type="Proteomes" id="UP000797356">
    <property type="component" value="Chromosome 16"/>
</dbReference>
<evidence type="ECO:0000256" key="3">
    <source>
        <dbReference type="SAM" id="MobiDB-lite"/>
    </source>
</evidence>
<dbReference type="GO" id="GO:0003779">
    <property type="term" value="F:actin binding"/>
    <property type="evidence" value="ECO:0007669"/>
    <property type="project" value="InterPro"/>
</dbReference>
<feature type="coiled-coil region" evidence="2">
    <location>
        <begin position="305"/>
        <end position="388"/>
    </location>
</feature>
<dbReference type="Pfam" id="PF25014">
    <property type="entry name" value="NET2A"/>
    <property type="match status" value="1"/>
</dbReference>
<reference evidence="5" key="1">
    <citation type="journal article" date="2017" name="Gigascience">
        <title>The genome draft of coconut (Cocos nucifera).</title>
        <authorList>
            <person name="Xiao Y."/>
            <person name="Xu P."/>
            <person name="Fan H."/>
            <person name="Baudouin L."/>
            <person name="Xia W."/>
            <person name="Bocs S."/>
            <person name="Xu J."/>
            <person name="Li Q."/>
            <person name="Guo A."/>
            <person name="Zhou L."/>
            <person name="Li J."/>
            <person name="Wu Y."/>
            <person name="Ma Z."/>
            <person name="Armero A."/>
            <person name="Issali A.E."/>
            <person name="Liu N."/>
            <person name="Peng M."/>
            <person name="Yang Y."/>
        </authorList>
    </citation>
    <scope>NUCLEOTIDE SEQUENCE</scope>
    <source>
        <tissue evidence="5">Spear leaf of Hainan Tall coconut</tissue>
    </source>
</reference>
<sequence length="982" mass="112442">MEDRVKSMLKLIEGDADSFGKRAELYFKSRPELISFVEEAYKAYRALAKRYDHISGELHKANHTIATAFPDQVQYSMLEEEEDNFPKAITPIDAHKIHKPTVENLMSRRKEDQPSKNKTQRRSITSQIDKDKAQQEINRLQKAILVLQTQKEFIKSSYESGIAKYWEIEKQITEMDEEVCCLQDEFNTSAVIEDNEARALMTATALKSCEDAIVNLHEQRKKSVEEARLESGRIRVAEEKLKVLKGEDGRCNLEAGETGDGNKEIKSSIVNMEGEVYSLKQERLELQKICEKVQEHFEVNSDASVEEIVEKIDEIVKKIVSLELKVSSQTAQINRLSSENNELEKYLQSLEEEKMVLINDSNELNDRLKQAEEELLTVQILEKTVQDEETTLCANFSDACHSLNVISEKLLSLDHQEQVSVTNPFIEEQIPIYTIVPRRECKEQEVAQSQDSKENSVKEEIHGIQELGHSIKDHDQSKAGSELENNLKRIHDSKEEDKKEPSQADASIQVEVETLPGEQEATLDLQQLLLNGLEDREKVLLAEYTSVLRNYKEAKKRLSEVEKKNQEYVCETTAIIRELTNANAMKDKEIQSLRQHLGSSKMCSKGNAAVNSAEGEDLFRGHRRHKSVLHLPTLIRENSNLPNSENPKVNVQSIAKVDTLTMAADRGSPHVEDIKLQHIDEPQSTCSIEEKFRRDIDVLLEENLHFWLKFSTTFNRIQEFQTTLKDLQSEMEKLRDSKLQEGINSAVTDQVVRAESAPIDRKLRALKTELQVWLEQNALLRGELQCRLSSLCDIQEEISEVLMESSDDQVVRAESAPIDRKLRALKTELQVWLEQNALLRGELQCRLSSLCDIQEEISEVLMESSECEGAQFTPYQAAKFHGELLNMEQENSKVANELQVGLDHVRGLQDEIEKALLKLNEDFHLSGSKSGQHPHFRNLSTRTRIPLRSFLFGTKPKRTSIFSCMNPAYHKQHNYQRPGFPR</sequence>
<name>A0A8K0NE45_COCNU</name>
<dbReference type="OrthoDB" id="616075at2759"/>
<proteinExistence type="predicted"/>
<dbReference type="AlphaFoldDB" id="A0A8K0NE45"/>
<organism evidence="5 6">
    <name type="scientific">Cocos nucifera</name>
    <name type="common">Coconut palm</name>
    <dbReference type="NCBI Taxonomy" id="13894"/>
    <lineage>
        <taxon>Eukaryota</taxon>
        <taxon>Viridiplantae</taxon>
        <taxon>Streptophyta</taxon>
        <taxon>Embryophyta</taxon>
        <taxon>Tracheophyta</taxon>
        <taxon>Spermatophyta</taxon>
        <taxon>Magnoliopsida</taxon>
        <taxon>Liliopsida</taxon>
        <taxon>Arecaceae</taxon>
        <taxon>Arecoideae</taxon>
        <taxon>Cocoseae</taxon>
        <taxon>Attaleinae</taxon>
        <taxon>Cocos</taxon>
    </lineage>
</organism>